<gene>
    <name evidence="1" type="ORF">RSA11_07175</name>
</gene>
<dbReference type="EMBL" id="LDQV01000018">
    <property type="protein sequence ID" value="KTR27060.1"/>
    <property type="molecule type" value="Genomic_DNA"/>
</dbReference>
<proteinExistence type="predicted"/>
<accession>A0AAW3MDP2</accession>
<dbReference type="Proteomes" id="UP000072605">
    <property type="component" value="Unassembled WGS sequence"/>
</dbReference>
<sequence>MTHRDVLLERLDAIGQTIAQTDDALVLLGLGSVGQELERLDDYSDLDFFVIAKPGKKARFIEQLDWLENTYPLHFQFQNTQDGHKVMFDDGIYAEFAIFELDELSEIAFSAGRIVWCDPSFDAFERLVPQPRNSSSEHPSVDYAIHEALTNLYVGLCREARGETLSAFRLIQQFAVGQLLHVLSSFEKEEATSVDQFAPERRIEQRFPEMVNQFSEMMPGYSHNKTAALVILDYIEQIHPVSPAMSTTIRSLARTDIS</sequence>
<name>A0AAW3MDP2_9BACL</name>
<comment type="caution">
    <text evidence="1">The sequence shown here is derived from an EMBL/GenBank/DDBJ whole genome shotgun (WGS) entry which is preliminary data.</text>
</comment>
<dbReference type="InterPro" id="IPR043519">
    <property type="entry name" value="NT_sf"/>
</dbReference>
<protein>
    <submittedName>
        <fullName evidence="1">Uncharacterized protein</fullName>
    </submittedName>
</protein>
<reference evidence="1 2" key="1">
    <citation type="journal article" date="2016" name="Front. Microbiol.">
        <title>Genomic Resource of Rice Seed Associated Bacteria.</title>
        <authorList>
            <person name="Midha S."/>
            <person name="Bansal K."/>
            <person name="Sharma S."/>
            <person name="Kumar N."/>
            <person name="Patil P.P."/>
            <person name="Chaudhry V."/>
            <person name="Patil P.B."/>
        </authorList>
    </citation>
    <scope>NUCLEOTIDE SEQUENCE [LARGE SCALE GENOMIC DNA]</scope>
    <source>
        <strain evidence="1 2">RSA11</strain>
    </source>
</reference>
<evidence type="ECO:0000313" key="1">
    <source>
        <dbReference type="EMBL" id="KTR27060.1"/>
    </source>
</evidence>
<dbReference type="AlphaFoldDB" id="A0AAW3MDP2"/>
<dbReference type="RefSeq" id="WP_058713498.1">
    <property type="nucleotide sequence ID" value="NZ_LDQV01000018.1"/>
</dbReference>
<evidence type="ECO:0000313" key="2">
    <source>
        <dbReference type="Proteomes" id="UP000072605"/>
    </source>
</evidence>
<organism evidence="1 2">
    <name type="scientific">Exiguobacterium indicum</name>
    <dbReference type="NCBI Taxonomy" id="296995"/>
    <lineage>
        <taxon>Bacteria</taxon>
        <taxon>Bacillati</taxon>
        <taxon>Bacillota</taxon>
        <taxon>Bacilli</taxon>
        <taxon>Bacillales</taxon>
        <taxon>Bacillales Family XII. Incertae Sedis</taxon>
        <taxon>Exiguobacterium</taxon>
    </lineage>
</organism>
<dbReference type="Gene3D" id="3.30.460.10">
    <property type="entry name" value="Beta Polymerase, domain 2"/>
    <property type="match status" value="1"/>
</dbReference>